<dbReference type="EC" id="3.1.-.-" evidence="5"/>
<evidence type="ECO:0000313" key="7">
    <source>
        <dbReference type="EMBL" id="QIK76743.1"/>
    </source>
</evidence>
<gene>
    <name evidence="7" type="primary">ruvX</name>
    <name evidence="7" type="ORF">G7071_16235</name>
</gene>
<dbReference type="KEGG" id="npi:G7071_16235"/>
<dbReference type="PANTHER" id="PTHR33317">
    <property type="entry name" value="POLYNUCLEOTIDYL TRANSFERASE, RIBONUCLEASE H-LIKE SUPERFAMILY PROTEIN"/>
    <property type="match status" value="1"/>
</dbReference>
<dbReference type="GO" id="GO:0004518">
    <property type="term" value="F:nuclease activity"/>
    <property type="evidence" value="ECO:0007669"/>
    <property type="project" value="UniProtKB-KW"/>
</dbReference>
<dbReference type="InterPro" id="IPR037027">
    <property type="entry name" value="YqgF/RNaseH-like_dom_sf"/>
</dbReference>
<evidence type="ECO:0000259" key="6">
    <source>
        <dbReference type="SMART" id="SM00732"/>
    </source>
</evidence>
<keyword evidence="8" id="KW-1185">Reference proteome</keyword>
<evidence type="ECO:0000256" key="5">
    <source>
        <dbReference type="HAMAP-Rule" id="MF_00651"/>
    </source>
</evidence>
<feature type="domain" description="YqgF/RNase H-like" evidence="6">
    <location>
        <begin position="4"/>
        <end position="103"/>
    </location>
</feature>
<dbReference type="Gene3D" id="3.30.420.140">
    <property type="entry name" value="YqgF/RNase H-like domain"/>
    <property type="match status" value="1"/>
</dbReference>
<evidence type="ECO:0000256" key="1">
    <source>
        <dbReference type="ARBA" id="ARBA00022490"/>
    </source>
</evidence>
<dbReference type="SMART" id="SM00732">
    <property type="entry name" value="YqgFc"/>
    <property type="match status" value="1"/>
</dbReference>
<keyword evidence="4 5" id="KW-0378">Hydrolase</keyword>
<keyword evidence="1 5" id="KW-0963">Cytoplasm</keyword>
<dbReference type="GO" id="GO:0000967">
    <property type="term" value="P:rRNA 5'-end processing"/>
    <property type="evidence" value="ECO:0007669"/>
    <property type="project" value="UniProtKB-UniRule"/>
</dbReference>
<comment type="function">
    <text evidence="5">Could be a nuclease involved in processing of the 5'-end of pre-16S rRNA.</text>
</comment>
<evidence type="ECO:0000313" key="8">
    <source>
        <dbReference type="Proteomes" id="UP000502035"/>
    </source>
</evidence>
<organism evidence="7 8">
    <name type="scientific">Nocardioides piscis</name>
    <dbReference type="NCBI Taxonomy" id="2714938"/>
    <lineage>
        <taxon>Bacteria</taxon>
        <taxon>Bacillati</taxon>
        <taxon>Actinomycetota</taxon>
        <taxon>Actinomycetes</taxon>
        <taxon>Propionibacteriales</taxon>
        <taxon>Nocardioidaceae</taxon>
        <taxon>Nocardioides</taxon>
    </lineage>
</organism>
<accession>A0A6G7YJ22</accession>
<evidence type="ECO:0000256" key="3">
    <source>
        <dbReference type="ARBA" id="ARBA00022722"/>
    </source>
</evidence>
<comment type="subcellular location">
    <subcellularLocation>
        <location evidence="5">Cytoplasm</location>
    </subcellularLocation>
</comment>
<dbReference type="NCBIfam" id="TIGR00250">
    <property type="entry name" value="RNAse_H_YqgF"/>
    <property type="match status" value="1"/>
</dbReference>
<dbReference type="SUPFAM" id="SSF53098">
    <property type="entry name" value="Ribonuclease H-like"/>
    <property type="match status" value="1"/>
</dbReference>
<dbReference type="FunFam" id="3.30.420.140:FF:000005">
    <property type="entry name" value="Putative pre-16S rRNA nuclease"/>
    <property type="match status" value="1"/>
</dbReference>
<dbReference type="Proteomes" id="UP000502035">
    <property type="component" value="Chromosome"/>
</dbReference>
<evidence type="ECO:0000256" key="2">
    <source>
        <dbReference type="ARBA" id="ARBA00022517"/>
    </source>
</evidence>
<name>A0A6G7YJ22_9ACTN</name>
<proteinExistence type="inferred from homology"/>
<dbReference type="InterPro" id="IPR005227">
    <property type="entry name" value="YqgF"/>
</dbReference>
<dbReference type="HAMAP" id="MF_00651">
    <property type="entry name" value="Nuclease_YqgF"/>
    <property type="match status" value="1"/>
</dbReference>
<dbReference type="InterPro" id="IPR006641">
    <property type="entry name" value="YqgF/RNaseH-like_dom"/>
</dbReference>
<dbReference type="Pfam" id="PF03652">
    <property type="entry name" value="RuvX"/>
    <property type="match status" value="1"/>
</dbReference>
<dbReference type="AlphaFoldDB" id="A0A6G7YJ22"/>
<keyword evidence="2 5" id="KW-0690">Ribosome biogenesis</keyword>
<keyword evidence="3 5" id="KW-0540">Nuclease</keyword>
<dbReference type="CDD" id="cd16964">
    <property type="entry name" value="YqgF"/>
    <property type="match status" value="1"/>
</dbReference>
<dbReference type="InterPro" id="IPR012337">
    <property type="entry name" value="RNaseH-like_sf"/>
</dbReference>
<reference evidence="7 8" key="1">
    <citation type="submission" date="2020-03" db="EMBL/GenBank/DDBJ databases">
        <title>Nocardioides sp. nov., isolated from fish.</title>
        <authorList>
            <person name="Hyun D.-W."/>
            <person name="Bae J.-W."/>
        </authorList>
    </citation>
    <scope>NUCLEOTIDE SEQUENCE [LARGE SCALE GENOMIC DNA]</scope>
    <source>
        <strain evidence="7 8">HDW12A</strain>
    </source>
</reference>
<dbReference type="PANTHER" id="PTHR33317:SF4">
    <property type="entry name" value="POLYNUCLEOTIDYL TRANSFERASE, RIBONUCLEASE H-LIKE SUPERFAMILY PROTEIN"/>
    <property type="match status" value="1"/>
</dbReference>
<comment type="similarity">
    <text evidence="5">Belongs to the YqgF HJR family.</text>
</comment>
<protein>
    <recommendedName>
        <fullName evidence="5">Putative pre-16S rRNA nuclease</fullName>
        <ecNumber evidence="5">3.1.-.-</ecNumber>
    </recommendedName>
</protein>
<dbReference type="GO" id="GO:0016788">
    <property type="term" value="F:hydrolase activity, acting on ester bonds"/>
    <property type="evidence" value="ECO:0007669"/>
    <property type="project" value="UniProtKB-UniRule"/>
</dbReference>
<evidence type="ECO:0000256" key="4">
    <source>
        <dbReference type="ARBA" id="ARBA00022801"/>
    </source>
</evidence>
<dbReference type="GO" id="GO:0005829">
    <property type="term" value="C:cytosol"/>
    <property type="evidence" value="ECO:0007669"/>
    <property type="project" value="TreeGrafter"/>
</dbReference>
<dbReference type="RefSeq" id="WP_166320427.1">
    <property type="nucleotide sequence ID" value="NZ_CP049866.1"/>
</dbReference>
<sequence length="153" mass="16421">MRHGTRLGLDPGDARIGVARSDPSGVLATPLETVRRGRGDVARLRRLVTETEAVEVVVGLPRSLSGGEGPSALKVREFATLLARQIDPVPVRLCDERLTTVSAESMLRDRGRKGADRRSVVDMAAAVLILQNALDTERASGRAPGEMVEISDE</sequence>
<dbReference type="EMBL" id="CP049866">
    <property type="protein sequence ID" value="QIK76743.1"/>
    <property type="molecule type" value="Genomic_DNA"/>
</dbReference>